<keyword evidence="2" id="KW-0813">Transport</keyword>
<dbReference type="GO" id="GO:0005886">
    <property type="term" value="C:plasma membrane"/>
    <property type="evidence" value="ECO:0007669"/>
    <property type="project" value="UniProtKB-SubCell"/>
</dbReference>
<keyword evidence="5 7" id="KW-1133">Transmembrane helix</keyword>
<proteinExistence type="predicted"/>
<feature type="transmembrane region" description="Helical" evidence="7">
    <location>
        <begin position="21"/>
        <end position="46"/>
    </location>
</feature>
<keyword evidence="10" id="KW-1185">Reference proteome</keyword>
<feature type="transmembrane region" description="Helical" evidence="7">
    <location>
        <begin position="85"/>
        <end position="106"/>
    </location>
</feature>
<feature type="transmembrane region" description="Helical" evidence="7">
    <location>
        <begin position="260"/>
        <end position="284"/>
    </location>
</feature>
<feature type="transmembrane region" description="Helical" evidence="7">
    <location>
        <begin position="400"/>
        <end position="421"/>
    </location>
</feature>
<dbReference type="EMBL" id="VYRZ01000002">
    <property type="protein sequence ID" value="KAA9087304.1"/>
    <property type="molecule type" value="Genomic_DNA"/>
</dbReference>
<dbReference type="SUPFAM" id="SSF103473">
    <property type="entry name" value="MFS general substrate transporter"/>
    <property type="match status" value="1"/>
</dbReference>
<feature type="transmembrane region" description="Helical" evidence="7">
    <location>
        <begin position="112"/>
        <end position="132"/>
    </location>
</feature>
<comment type="caution">
    <text evidence="9">The sequence shown here is derived from an EMBL/GenBank/DDBJ whole genome shotgun (WGS) entry which is preliminary data.</text>
</comment>
<feature type="transmembrane region" description="Helical" evidence="7">
    <location>
        <begin position="178"/>
        <end position="197"/>
    </location>
</feature>
<keyword evidence="6 7" id="KW-0472">Membrane</keyword>
<dbReference type="RefSeq" id="WP_150419499.1">
    <property type="nucleotide sequence ID" value="NZ_VYRZ01000002.1"/>
</dbReference>
<dbReference type="PANTHER" id="PTHR23513:SF9">
    <property type="entry name" value="ENTEROBACTIN EXPORTER ENTS"/>
    <property type="match status" value="1"/>
</dbReference>
<dbReference type="InterPro" id="IPR036259">
    <property type="entry name" value="MFS_trans_sf"/>
</dbReference>
<feature type="transmembrane region" description="Helical" evidence="7">
    <location>
        <begin position="371"/>
        <end position="394"/>
    </location>
</feature>
<accession>A0A5J5IVI4</accession>
<dbReference type="GO" id="GO:0022857">
    <property type="term" value="F:transmembrane transporter activity"/>
    <property type="evidence" value="ECO:0007669"/>
    <property type="project" value="InterPro"/>
</dbReference>
<evidence type="ECO:0000256" key="1">
    <source>
        <dbReference type="ARBA" id="ARBA00004429"/>
    </source>
</evidence>
<feature type="transmembrane region" description="Helical" evidence="7">
    <location>
        <begin position="144"/>
        <end position="172"/>
    </location>
</feature>
<dbReference type="Pfam" id="PF05977">
    <property type="entry name" value="MFS_3"/>
    <property type="match status" value="1"/>
</dbReference>
<evidence type="ECO:0000313" key="9">
    <source>
        <dbReference type="EMBL" id="KAA9087304.1"/>
    </source>
</evidence>
<keyword evidence="3" id="KW-1003">Cell membrane</keyword>
<evidence type="ECO:0000256" key="3">
    <source>
        <dbReference type="ARBA" id="ARBA00022475"/>
    </source>
</evidence>
<keyword evidence="4 7" id="KW-0812">Transmembrane</keyword>
<protein>
    <submittedName>
        <fullName evidence="9">MFS transporter</fullName>
    </submittedName>
</protein>
<dbReference type="InterPro" id="IPR010290">
    <property type="entry name" value="TM_effector"/>
</dbReference>
<dbReference type="PROSITE" id="PS50850">
    <property type="entry name" value="MFS"/>
    <property type="match status" value="1"/>
</dbReference>
<evidence type="ECO:0000256" key="4">
    <source>
        <dbReference type="ARBA" id="ARBA00022692"/>
    </source>
</evidence>
<name>A0A5J5IVI4_9MICO</name>
<reference evidence="10" key="1">
    <citation type="submission" date="2019-09" db="EMBL/GenBank/DDBJ databases">
        <title>Mumia zhuanghuii sp. nov. isolated from the intestinal contents of plateau pika (Ochotona curzoniae) in the Qinghai-Tibet plateau of China.</title>
        <authorList>
            <person name="Tian Z."/>
        </authorList>
    </citation>
    <scope>NUCLEOTIDE SEQUENCE [LARGE SCALE GENOMIC DNA]</scope>
    <source>
        <strain evidence="10">DSM 25564</strain>
    </source>
</reference>
<evidence type="ECO:0000256" key="2">
    <source>
        <dbReference type="ARBA" id="ARBA00022448"/>
    </source>
</evidence>
<evidence type="ECO:0000259" key="8">
    <source>
        <dbReference type="PROSITE" id="PS50850"/>
    </source>
</evidence>
<sequence length="434" mass="44923">MRLRRDHLIDLRPLTTSPAFARMWVGSTLAGLGGQLTIVAIMLHMYDLTASTFAVAMIAVAGLVPMIVAGLYGGMLADAFDRRRVALVAASITFASTAVLMILTWSGGETVAWLYAIAVVNSAANSVVMAARQAIVPRLIPRELLPAASALGGITMGIMVSVGPAAAGLLVAFTGYGWTYTIDLVLMSALFLGLWSLPSIRPEGAVVRPGLRSLADGWRFIRGAKNTRLQFILDIVAMTFGQPTALFPAIGAVLLGGGAITTGLLTAAIAVGAFFSSLFSGPIARYPLHGRGIERAIIAYGISIALFGAVLLAATFGLLAPDRIGEDSANIGLIALAAVALAGSGAADNVSSIYRNTMVQAAVPDAIRGRLQGLFIVVVAGGPRLGALYAGTLATVTALWFPPLLGGFVIVGLVALLVRLAPAFRAYDAARPTP</sequence>
<feature type="transmembrane region" description="Helical" evidence="7">
    <location>
        <begin position="296"/>
        <end position="319"/>
    </location>
</feature>
<dbReference type="Proteomes" id="UP000327039">
    <property type="component" value="Unassembled WGS sequence"/>
</dbReference>
<feature type="transmembrane region" description="Helical" evidence="7">
    <location>
        <begin position="231"/>
        <end position="254"/>
    </location>
</feature>
<evidence type="ECO:0000256" key="7">
    <source>
        <dbReference type="SAM" id="Phobius"/>
    </source>
</evidence>
<dbReference type="AlphaFoldDB" id="A0A5J5IVI4"/>
<gene>
    <name evidence="9" type="ORF">F6B42_10200</name>
</gene>
<organism evidence="9 10">
    <name type="scientific">Microbacterium radiodurans</name>
    <dbReference type="NCBI Taxonomy" id="661398"/>
    <lineage>
        <taxon>Bacteria</taxon>
        <taxon>Bacillati</taxon>
        <taxon>Actinomycetota</taxon>
        <taxon>Actinomycetes</taxon>
        <taxon>Micrococcales</taxon>
        <taxon>Microbacteriaceae</taxon>
        <taxon>Microbacterium</taxon>
    </lineage>
</organism>
<dbReference type="InterPro" id="IPR020846">
    <property type="entry name" value="MFS_dom"/>
</dbReference>
<comment type="subcellular location">
    <subcellularLocation>
        <location evidence="1">Cell inner membrane</location>
        <topology evidence="1">Multi-pass membrane protein</topology>
    </subcellularLocation>
</comment>
<feature type="transmembrane region" description="Helical" evidence="7">
    <location>
        <begin position="331"/>
        <end position="350"/>
    </location>
</feature>
<feature type="domain" description="Major facilitator superfamily (MFS) profile" evidence="8">
    <location>
        <begin position="182"/>
        <end position="434"/>
    </location>
</feature>
<dbReference type="CDD" id="cd06173">
    <property type="entry name" value="MFS_MefA_like"/>
    <property type="match status" value="1"/>
</dbReference>
<dbReference type="PANTHER" id="PTHR23513">
    <property type="entry name" value="INTEGRAL MEMBRANE EFFLUX PROTEIN-RELATED"/>
    <property type="match status" value="1"/>
</dbReference>
<dbReference type="Gene3D" id="1.20.1250.20">
    <property type="entry name" value="MFS general substrate transporter like domains"/>
    <property type="match status" value="1"/>
</dbReference>
<dbReference type="OrthoDB" id="5494559at2"/>
<evidence type="ECO:0000256" key="6">
    <source>
        <dbReference type="ARBA" id="ARBA00023136"/>
    </source>
</evidence>
<evidence type="ECO:0000256" key="5">
    <source>
        <dbReference type="ARBA" id="ARBA00022989"/>
    </source>
</evidence>
<feature type="transmembrane region" description="Helical" evidence="7">
    <location>
        <begin position="52"/>
        <end position="73"/>
    </location>
</feature>
<evidence type="ECO:0000313" key="10">
    <source>
        <dbReference type="Proteomes" id="UP000327039"/>
    </source>
</evidence>